<comment type="caution">
    <text evidence="1">The sequence shown here is derived from an EMBL/GenBank/DDBJ whole genome shotgun (WGS) entry which is preliminary data.</text>
</comment>
<reference evidence="1" key="1">
    <citation type="submission" date="2021-03" db="EMBL/GenBank/DDBJ databases">
        <title>Genome sequencing and assembly of Tianweitania sediminis.</title>
        <authorList>
            <person name="Chhetri G."/>
        </authorList>
    </citation>
    <scope>NUCLEOTIDE SEQUENCE</scope>
    <source>
        <strain evidence="1">Z8</strain>
    </source>
</reference>
<gene>
    <name evidence="1" type="ORF">J5Y06_00350</name>
</gene>
<accession>A0A8J7QYG4</accession>
<proteinExistence type="predicted"/>
<keyword evidence="2" id="KW-1185">Reference proteome</keyword>
<dbReference type="EMBL" id="JAGIYY010000001">
    <property type="protein sequence ID" value="MBP0437098.1"/>
    <property type="molecule type" value="Genomic_DNA"/>
</dbReference>
<evidence type="ECO:0000313" key="1">
    <source>
        <dbReference type="EMBL" id="MBP0437098.1"/>
    </source>
</evidence>
<protein>
    <submittedName>
        <fullName evidence="1">Uncharacterized protein</fullName>
    </submittedName>
</protein>
<sequence length="90" mass="9552">MAGGRDLPVQFTMSRNIARPAAVIAEDLVANVISIDRLLNDAELTACIESAVMGAPEKGTQDIIDRLMSARQASASMAASLGRRVRPRTA</sequence>
<organism evidence="1 2">
    <name type="scientific">Tianweitania sediminis</name>
    <dbReference type="NCBI Taxonomy" id="1502156"/>
    <lineage>
        <taxon>Bacteria</taxon>
        <taxon>Pseudomonadati</taxon>
        <taxon>Pseudomonadota</taxon>
        <taxon>Alphaproteobacteria</taxon>
        <taxon>Hyphomicrobiales</taxon>
        <taxon>Phyllobacteriaceae</taxon>
        <taxon>Tianweitania</taxon>
    </lineage>
</organism>
<dbReference type="RefSeq" id="WP_209333139.1">
    <property type="nucleotide sequence ID" value="NZ_JAGIYY010000001.1"/>
</dbReference>
<dbReference type="AlphaFoldDB" id="A0A8J7QYG4"/>
<dbReference type="Proteomes" id="UP000666240">
    <property type="component" value="Unassembled WGS sequence"/>
</dbReference>
<evidence type="ECO:0000313" key="2">
    <source>
        <dbReference type="Proteomes" id="UP000666240"/>
    </source>
</evidence>
<name>A0A8J7QYG4_9HYPH</name>